<proteinExistence type="predicted"/>
<dbReference type="EMBL" id="VENC01000008">
    <property type="protein sequence ID" value="MTI98580.1"/>
    <property type="molecule type" value="Genomic_DNA"/>
</dbReference>
<evidence type="ECO:0000256" key="1">
    <source>
        <dbReference type="SAM" id="MobiDB-lite"/>
    </source>
</evidence>
<evidence type="ECO:0000313" key="3">
    <source>
        <dbReference type="EMBL" id="MTI98580.1"/>
    </source>
</evidence>
<evidence type="ECO:0000259" key="2">
    <source>
        <dbReference type="Pfam" id="PF03865"/>
    </source>
</evidence>
<name>A0A844I0Q7_9GAMM</name>
<accession>A0A844I0Q7</accession>
<sequence>MVKNSEHAGVASNAGLRLDSRRKYQGLKFSASRPFWSWRGIEVDSVFSHSTGKKRSFEDSEWVSDSSHSLSSFGLRCGGKQELLGGIVAGTGLTAVGGTEYHESVSPTAHSTEKSRFHKLAVSASLHRGFYRWDMEVNGRYQFAPEDLASSEYLQIAGPSMMRGFNGQSLSVSEGGWVRLDARSPRYVIPFMDATVSNVVVSVLRGWSPSSGTNEEHFEASTGEVAVQLQTPGFEARMSVGRIIDVSGPGMDKPSRPDVSLSMSLAI</sequence>
<dbReference type="Proteomes" id="UP000431462">
    <property type="component" value="Unassembled WGS sequence"/>
</dbReference>
<gene>
    <name evidence="3" type="ORF">FH752_08165</name>
</gene>
<feature type="region of interest" description="Disordered" evidence="1">
    <location>
        <begin position="248"/>
        <end position="267"/>
    </location>
</feature>
<comment type="caution">
    <text evidence="3">The sequence shown here is derived from an EMBL/GenBank/DDBJ whole genome shotgun (WGS) entry which is preliminary data.</text>
</comment>
<dbReference type="AlphaFoldDB" id="A0A844I0Q7"/>
<feature type="domain" description="Haemolysin activator HlyB C-terminal" evidence="2">
    <location>
        <begin position="25"/>
        <end position="183"/>
    </location>
</feature>
<evidence type="ECO:0000313" key="4">
    <source>
        <dbReference type="Proteomes" id="UP000431462"/>
    </source>
</evidence>
<protein>
    <recommendedName>
        <fullName evidence="2">Haemolysin activator HlyB C-terminal domain-containing protein</fullName>
    </recommendedName>
</protein>
<dbReference type="Pfam" id="PF03865">
    <property type="entry name" value="ShlB"/>
    <property type="match status" value="1"/>
</dbReference>
<dbReference type="InterPro" id="IPR005565">
    <property type="entry name" value="Hemolysn_activator_HlyB_C"/>
</dbReference>
<dbReference type="Gene3D" id="2.40.160.50">
    <property type="entry name" value="membrane protein fhac: a member of the omp85/tpsb transporter family"/>
    <property type="match status" value="1"/>
</dbReference>
<reference evidence="3 4" key="1">
    <citation type="submission" date="2019-06" db="EMBL/GenBank/DDBJ databases">
        <title>Enrichment of Autotrophic Halophilic Microorganisms from Red Sea Brine Pool Using Microbial Electrosynthesis System.</title>
        <authorList>
            <person name="Alqahtani M.F."/>
            <person name="Bajracharya S."/>
            <person name="Katuri K.P."/>
            <person name="Ali M."/>
            <person name="Saikaly P.E."/>
        </authorList>
    </citation>
    <scope>NUCLEOTIDE SEQUENCE [LARGE SCALE GENOMIC DNA]</scope>
    <source>
        <strain evidence="3">MES15</strain>
    </source>
</reference>
<organism evidence="3 4">
    <name type="scientific">Marinobacter adhaerens</name>
    <dbReference type="NCBI Taxonomy" id="1033846"/>
    <lineage>
        <taxon>Bacteria</taxon>
        <taxon>Pseudomonadati</taxon>
        <taxon>Pseudomonadota</taxon>
        <taxon>Gammaproteobacteria</taxon>
        <taxon>Pseudomonadales</taxon>
        <taxon>Marinobacteraceae</taxon>
        <taxon>Marinobacter</taxon>
    </lineage>
</organism>